<gene>
    <name evidence="2" type="ORF">FOMPIDRAFT_1052801</name>
</gene>
<dbReference type="Pfam" id="PF11976">
    <property type="entry name" value="Rad60-SLD"/>
    <property type="match status" value="1"/>
</dbReference>
<dbReference type="InParanoid" id="S8DUU7"/>
<keyword evidence="3" id="KW-1185">Reference proteome</keyword>
<dbReference type="CDD" id="cd01763">
    <property type="entry name" value="Ubl_SUMO_like"/>
    <property type="match status" value="1"/>
</dbReference>
<dbReference type="PANTHER" id="PTHR10562">
    <property type="entry name" value="SMALL UBIQUITIN-RELATED MODIFIER"/>
    <property type="match status" value="1"/>
</dbReference>
<reference evidence="2 3" key="1">
    <citation type="journal article" date="2012" name="Science">
        <title>The Paleozoic origin of enzymatic lignin decomposition reconstructed from 31 fungal genomes.</title>
        <authorList>
            <person name="Floudas D."/>
            <person name="Binder M."/>
            <person name="Riley R."/>
            <person name="Barry K."/>
            <person name="Blanchette R.A."/>
            <person name="Henrissat B."/>
            <person name="Martinez A.T."/>
            <person name="Otillar R."/>
            <person name="Spatafora J.W."/>
            <person name="Yadav J.S."/>
            <person name="Aerts A."/>
            <person name="Benoit I."/>
            <person name="Boyd A."/>
            <person name="Carlson A."/>
            <person name="Copeland A."/>
            <person name="Coutinho P.M."/>
            <person name="de Vries R.P."/>
            <person name="Ferreira P."/>
            <person name="Findley K."/>
            <person name="Foster B."/>
            <person name="Gaskell J."/>
            <person name="Glotzer D."/>
            <person name="Gorecki P."/>
            <person name="Heitman J."/>
            <person name="Hesse C."/>
            <person name="Hori C."/>
            <person name="Igarashi K."/>
            <person name="Jurgens J.A."/>
            <person name="Kallen N."/>
            <person name="Kersten P."/>
            <person name="Kohler A."/>
            <person name="Kuees U."/>
            <person name="Kumar T.K.A."/>
            <person name="Kuo A."/>
            <person name="LaButti K."/>
            <person name="Larrondo L.F."/>
            <person name="Lindquist E."/>
            <person name="Ling A."/>
            <person name="Lombard V."/>
            <person name="Lucas S."/>
            <person name="Lundell T."/>
            <person name="Martin R."/>
            <person name="McLaughlin D.J."/>
            <person name="Morgenstern I."/>
            <person name="Morin E."/>
            <person name="Murat C."/>
            <person name="Nagy L.G."/>
            <person name="Nolan M."/>
            <person name="Ohm R.A."/>
            <person name="Patyshakuliyeva A."/>
            <person name="Rokas A."/>
            <person name="Ruiz-Duenas F.J."/>
            <person name="Sabat G."/>
            <person name="Salamov A."/>
            <person name="Samejima M."/>
            <person name="Schmutz J."/>
            <person name="Slot J.C."/>
            <person name="St John F."/>
            <person name="Stenlid J."/>
            <person name="Sun H."/>
            <person name="Sun S."/>
            <person name="Syed K."/>
            <person name="Tsang A."/>
            <person name="Wiebenga A."/>
            <person name="Young D."/>
            <person name="Pisabarro A."/>
            <person name="Eastwood D.C."/>
            <person name="Martin F."/>
            <person name="Cullen D."/>
            <person name="Grigoriev I.V."/>
            <person name="Hibbett D.S."/>
        </authorList>
    </citation>
    <scope>NUCLEOTIDE SEQUENCE</scope>
    <source>
        <strain evidence="3">FP-58527</strain>
    </source>
</reference>
<dbReference type="Proteomes" id="UP000015241">
    <property type="component" value="Unassembled WGS sequence"/>
</dbReference>
<sequence length="98" mass="10747">MGVGEEGEDIKPKLNVNIEYEGQICTMKLKSVTPFAKVFQAAEKRFNKEPGTLKFLFEGQRLRAEMTPAEVAMEDGDTIDAHLEQLGGAHCGQSMAST</sequence>
<organism evidence="2 3">
    <name type="scientific">Fomitopsis schrenkii</name>
    <name type="common">Brown rot fungus</name>
    <dbReference type="NCBI Taxonomy" id="2126942"/>
    <lineage>
        <taxon>Eukaryota</taxon>
        <taxon>Fungi</taxon>
        <taxon>Dikarya</taxon>
        <taxon>Basidiomycota</taxon>
        <taxon>Agaricomycotina</taxon>
        <taxon>Agaricomycetes</taxon>
        <taxon>Polyporales</taxon>
        <taxon>Fomitopsis</taxon>
    </lineage>
</organism>
<evidence type="ECO:0000313" key="2">
    <source>
        <dbReference type="EMBL" id="EPS96946.1"/>
    </source>
</evidence>
<dbReference type="HOGENOM" id="CLU_148322_4_4_1"/>
<evidence type="ECO:0000259" key="1">
    <source>
        <dbReference type="PROSITE" id="PS50053"/>
    </source>
</evidence>
<dbReference type="SUPFAM" id="SSF54236">
    <property type="entry name" value="Ubiquitin-like"/>
    <property type="match status" value="1"/>
</dbReference>
<dbReference type="OrthoDB" id="442921at2759"/>
<dbReference type="eggNOG" id="KOG1769">
    <property type="taxonomic scope" value="Eukaryota"/>
</dbReference>
<evidence type="ECO:0000313" key="3">
    <source>
        <dbReference type="Proteomes" id="UP000015241"/>
    </source>
</evidence>
<accession>S8DUU7</accession>
<dbReference type="InterPro" id="IPR000626">
    <property type="entry name" value="Ubiquitin-like_dom"/>
</dbReference>
<name>S8DUU7_FOMSC</name>
<dbReference type="InterPro" id="IPR029071">
    <property type="entry name" value="Ubiquitin-like_domsf"/>
</dbReference>
<dbReference type="STRING" id="743788.S8DUU7"/>
<dbReference type="AlphaFoldDB" id="S8DUU7"/>
<proteinExistence type="predicted"/>
<dbReference type="InterPro" id="IPR022617">
    <property type="entry name" value="Rad60/SUMO-like_dom"/>
</dbReference>
<dbReference type="PROSITE" id="PS50053">
    <property type="entry name" value="UBIQUITIN_2"/>
    <property type="match status" value="1"/>
</dbReference>
<dbReference type="EMBL" id="KE504181">
    <property type="protein sequence ID" value="EPS96946.1"/>
    <property type="molecule type" value="Genomic_DNA"/>
</dbReference>
<feature type="domain" description="Ubiquitin-like" evidence="1">
    <location>
        <begin position="14"/>
        <end position="88"/>
    </location>
</feature>
<protein>
    <recommendedName>
        <fullName evidence="1">Ubiquitin-like domain-containing protein</fullName>
    </recommendedName>
</protein>
<dbReference type="Gene3D" id="3.10.20.90">
    <property type="entry name" value="Phosphatidylinositol 3-kinase Catalytic Subunit, Chain A, domain 1"/>
    <property type="match status" value="1"/>
</dbReference>